<comment type="pathway">
    <text evidence="1">Secondary metabolite biosynthesis; terpenoid biosynthesis.</text>
</comment>
<dbReference type="InterPro" id="IPR001906">
    <property type="entry name" value="Terpene_synth_N"/>
</dbReference>
<dbReference type="InterPro" id="IPR002202">
    <property type="entry name" value="HMG_CoA_Rdtase"/>
</dbReference>
<dbReference type="EMBL" id="JAVXUO010002518">
    <property type="protein sequence ID" value="KAK2972516.1"/>
    <property type="molecule type" value="Genomic_DNA"/>
</dbReference>
<gene>
    <name evidence="5" type="ORF">RJ640_000090</name>
</gene>
<dbReference type="PANTHER" id="PTHR31225">
    <property type="entry name" value="OS04G0344100 PROTEIN-RELATED"/>
    <property type="match status" value="1"/>
</dbReference>
<dbReference type="GO" id="GO:0004420">
    <property type="term" value="F:hydroxymethylglutaryl-CoA reductase (NADPH) activity"/>
    <property type="evidence" value="ECO:0007669"/>
    <property type="project" value="InterPro"/>
</dbReference>
<dbReference type="Proteomes" id="UP001187471">
    <property type="component" value="Unassembled WGS sequence"/>
</dbReference>
<dbReference type="Gene3D" id="1.50.10.130">
    <property type="entry name" value="Terpene synthase, N-terminal domain"/>
    <property type="match status" value="1"/>
</dbReference>
<organism evidence="5 6">
    <name type="scientific">Escallonia rubra</name>
    <dbReference type="NCBI Taxonomy" id="112253"/>
    <lineage>
        <taxon>Eukaryota</taxon>
        <taxon>Viridiplantae</taxon>
        <taxon>Streptophyta</taxon>
        <taxon>Embryophyta</taxon>
        <taxon>Tracheophyta</taxon>
        <taxon>Spermatophyta</taxon>
        <taxon>Magnoliopsida</taxon>
        <taxon>eudicotyledons</taxon>
        <taxon>Gunneridae</taxon>
        <taxon>Pentapetalae</taxon>
        <taxon>asterids</taxon>
        <taxon>campanulids</taxon>
        <taxon>Escalloniales</taxon>
        <taxon>Escalloniaceae</taxon>
        <taxon>Escallonia</taxon>
    </lineage>
</organism>
<dbReference type="Pfam" id="PF01397">
    <property type="entry name" value="Terpene_synth"/>
    <property type="match status" value="1"/>
</dbReference>
<dbReference type="PROSITE" id="PS50065">
    <property type="entry name" value="HMG_COA_REDUCTASE_4"/>
    <property type="match status" value="1"/>
</dbReference>
<reference evidence="5" key="1">
    <citation type="submission" date="2022-12" db="EMBL/GenBank/DDBJ databases">
        <title>Draft genome assemblies for two species of Escallonia (Escalloniales).</title>
        <authorList>
            <person name="Chanderbali A."/>
            <person name="Dervinis C."/>
            <person name="Anghel I."/>
            <person name="Soltis D."/>
            <person name="Soltis P."/>
            <person name="Zapata F."/>
        </authorList>
    </citation>
    <scope>NUCLEOTIDE SEQUENCE</scope>
    <source>
        <strain evidence="5">UCBG92.1500</strain>
        <tissue evidence="5">Leaf</tissue>
    </source>
</reference>
<evidence type="ECO:0000313" key="5">
    <source>
        <dbReference type="EMBL" id="KAK2972516.1"/>
    </source>
</evidence>
<name>A0AA88QYM5_9ASTE</name>
<dbReference type="GO" id="GO:0016114">
    <property type="term" value="P:terpenoid biosynthetic process"/>
    <property type="evidence" value="ECO:0007669"/>
    <property type="project" value="InterPro"/>
</dbReference>
<keyword evidence="6" id="KW-1185">Reference proteome</keyword>
<feature type="domain" description="Terpene synthase N-terminal" evidence="4">
    <location>
        <begin position="214"/>
        <end position="294"/>
    </location>
</feature>
<comment type="caution">
    <text evidence="5">The sequence shown here is derived from an EMBL/GenBank/DDBJ whole genome shotgun (WGS) entry which is preliminary data.</text>
</comment>
<evidence type="ECO:0000256" key="2">
    <source>
        <dbReference type="ARBA" id="ARBA00022842"/>
    </source>
</evidence>
<protein>
    <recommendedName>
        <fullName evidence="4">Terpene synthase N-terminal domain-containing protein</fullName>
    </recommendedName>
</protein>
<dbReference type="InterPro" id="IPR050148">
    <property type="entry name" value="Terpene_synthase-like"/>
</dbReference>
<proteinExistence type="predicted"/>
<dbReference type="InterPro" id="IPR036965">
    <property type="entry name" value="Terpene_synth_N_sf"/>
</dbReference>
<dbReference type="GO" id="GO:0010333">
    <property type="term" value="F:terpene synthase activity"/>
    <property type="evidence" value="ECO:0007669"/>
    <property type="project" value="InterPro"/>
</dbReference>
<dbReference type="AlphaFoldDB" id="A0AA88QYM5"/>
<evidence type="ECO:0000256" key="1">
    <source>
        <dbReference type="ARBA" id="ARBA00004721"/>
    </source>
</evidence>
<keyword evidence="2" id="KW-0460">Magnesium</keyword>
<keyword evidence="3" id="KW-0456">Lyase</keyword>
<dbReference type="GO" id="GO:0015936">
    <property type="term" value="P:coenzyme A metabolic process"/>
    <property type="evidence" value="ECO:0007669"/>
    <property type="project" value="InterPro"/>
</dbReference>
<evidence type="ECO:0000259" key="4">
    <source>
        <dbReference type="Pfam" id="PF01397"/>
    </source>
</evidence>
<sequence>MVKPSTGCLFKAVNRALKLTNLMWMIGILKPRRLAHIDVFAKSTILLKTSRTAVISTFEAKVDIDVIIRELWMTKIDDCPGTAVIVVVWTVDRGVDAKPLIGLATEGVTTLANGPGGELSGLILRFAHKDPPYEQMVNGSTVNATVDDGGLGNSVVCGLGGGRARNSGGVGFAERWACRRRVRQQWLCGLRRKVAFGSGTVVGRNGEAVVRVLEMYAKEIEVLKEKVRSMVLAAAGSNQVETMRLIDAIQRLGMSDHFEKEIDAQLEQIFVGEPADDLYTVALHFRLCRQRGYNNEIKSHARNLSWTTRKTSMTSSARKKDTRLAPCVAAPFPKHKKVVDPVVASAPLPFKEDEEVVKAIVAAITPFYSLESKLGDYYRADAIRTKALQRITSKSLDGLPLVGLQLRFYLG</sequence>
<dbReference type="PANTHER" id="PTHR31225:SF93">
    <property type="entry name" value="ALPHA-HUMULENE_(-)-(E)-BETA-CARYOPHYLLENE SYNTHASE"/>
    <property type="match status" value="1"/>
</dbReference>
<accession>A0AA88QYM5</accession>
<dbReference type="SUPFAM" id="SSF48239">
    <property type="entry name" value="Terpenoid cyclases/Protein prenyltransferases"/>
    <property type="match status" value="1"/>
</dbReference>
<dbReference type="InterPro" id="IPR008930">
    <property type="entry name" value="Terpenoid_cyclase/PrenylTrfase"/>
</dbReference>
<evidence type="ECO:0000313" key="6">
    <source>
        <dbReference type="Proteomes" id="UP001187471"/>
    </source>
</evidence>
<evidence type="ECO:0000256" key="3">
    <source>
        <dbReference type="ARBA" id="ARBA00023239"/>
    </source>
</evidence>